<keyword evidence="1" id="KW-1133">Transmembrane helix</keyword>
<sequence>MVGASQPESKASGFDTEYGVDDVVATENAELKERYATTKADDGYPKGVQLALLLLVVFVMFQVALAPNLAAQTVLPTNDVPIGTSLMLFNQLSGGAVFISVGQNILGTQLFERLKSVTGFDVTLL</sequence>
<keyword evidence="3" id="KW-1185">Reference proteome</keyword>
<accession>A0A5N6UDU7</accession>
<dbReference type="Proteomes" id="UP000326950">
    <property type="component" value="Unassembled WGS sequence"/>
</dbReference>
<organism evidence="2 3">
    <name type="scientific">Aspergillus tamarii</name>
    <dbReference type="NCBI Taxonomy" id="41984"/>
    <lineage>
        <taxon>Eukaryota</taxon>
        <taxon>Fungi</taxon>
        <taxon>Dikarya</taxon>
        <taxon>Ascomycota</taxon>
        <taxon>Pezizomycotina</taxon>
        <taxon>Eurotiomycetes</taxon>
        <taxon>Eurotiomycetidae</taxon>
        <taxon>Eurotiales</taxon>
        <taxon>Aspergillaceae</taxon>
        <taxon>Aspergillus</taxon>
        <taxon>Aspergillus subgen. Circumdati</taxon>
    </lineage>
</organism>
<keyword evidence="1" id="KW-0472">Membrane</keyword>
<dbReference type="EMBL" id="ML738746">
    <property type="protein sequence ID" value="KAE8156804.1"/>
    <property type="molecule type" value="Genomic_DNA"/>
</dbReference>
<reference evidence="2 3" key="1">
    <citation type="submission" date="2019-04" db="EMBL/GenBank/DDBJ databases">
        <title>Friends and foes A comparative genomics study of 23 Aspergillus species from section Flavi.</title>
        <authorList>
            <consortium name="DOE Joint Genome Institute"/>
            <person name="Kjaerbolling I."/>
            <person name="Vesth T."/>
            <person name="Frisvad J.C."/>
            <person name="Nybo J.L."/>
            <person name="Theobald S."/>
            <person name="Kildgaard S."/>
            <person name="Isbrandt T."/>
            <person name="Kuo A."/>
            <person name="Sato A."/>
            <person name="Lyhne E.K."/>
            <person name="Kogle M.E."/>
            <person name="Wiebenga A."/>
            <person name="Kun R.S."/>
            <person name="Lubbers R.J."/>
            <person name="Makela M.R."/>
            <person name="Barry K."/>
            <person name="Chovatia M."/>
            <person name="Clum A."/>
            <person name="Daum C."/>
            <person name="Haridas S."/>
            <person name="He G."/>
            <person name="LaButti K."/>
            <person name="Lipzen A."/>
            <person name="Mondo S."/>
            <person name="Riley R."/>
            <person name="Salamov A."/>
            <person name="Simmons B.A."/>
            <person name="Magnuson J.K."/>
            <person name="Henrissat B."/>
            <person name="Mortensen U.H."/>
            <person name="Larsen T.O."/>
            <person name="Devries R.P."/>
            <person name="Grigoriev I.V."/>
            <person name="Machida M."/>
            <person name="Baker S.E."/>
            <person name="Andersen M.R."/>
        </authorList>
    </citation>
    <scope>NUCLEOTIDE SEQUENCE [LARGE SCALE GENOMIC DNA]</scope>
    <source>
        <strain evidence="2 3">CBS 117626</strain>
    </source>
</reference>
<protein>
    <submittedName>
        <fullName evidence="2">Uncharacterized protein</fullName>
    </submittedName>
</protein>
<evidence type="ECO:0000313" key="3">
    <source>
        <dbReference type="Proteomes" id="UP000326950"/>
    </source>
</evidence>
<proteinExistence type="predicted"/>
<keyword evidence="1" id="KW-0812">Transmembrane</keyword>
<evidence type="ECO:0000313" key="2">
    <source>
        <dbReference type="EMBL" id="KAE8156804.1"/>
    </source>
</evidence>
<name>A0A5N6UDU7_ASPTM</name>
<dbReference type="AlphaFoldDB" id="A0A5N6UDU7"/>
<gene>
    <name evidence="2" type="ORF">BDV40DRAFT_305749</name>
</gene>
<feature type="transmembrane region" description="Helical" evidence="1">
    <location>
        <begin position="86"/>
        <end position="106"/>
    </location>
</feature>
<evidence type="ECO:0000256" key="1">
    <source>
        <dbReference type="SAM" id="Phobius"/>
    </source>
</evidence>
<feature type="transmembrane region" description="Helical" evidence="1">
    <location>
        <begin position="48"/>
        <end position="66"/>
    </location>
</feature>
<dbReference type="OrthoDB" id="10021397at2759"/>